<dbReference type="Proteomes" id="UP001582793">
    <property type="component" value="Unassembled WGS sequence"/>
</dbReference>
<dbReference type="PANTHER" id="PTHR33154:SF33">
    <property type="entry name" value="TRANSCRIPTIONAL REPRESSOR SDPR"/>
    <property type="match status" value="1"/>
</dbReference>
<evidence type="ECO:0000256" key="1">
    <source>
        <dbReference type="ARBA" id="ARBA00023015"/>
    </source>
</evidence>
<gene>
    <name evidence="5" type="ORF">AAFH96_25510</name>
</gene>
<dbReference type="SMART" id="SM00418">
    <property type="entry name" value="HTH_ARSR"/>
    <property type="match status" value="1"/>
</dbReference>
<evidence type="ECO:0000256" key="3">
    <source>
        <dbReference type="ARBA" id="ARBA00023163"/>
    </source>
</evidence>
<dbReference type="PRINTS" id="PR00778">
    <property type="entry name" value="HTHARSR"/>
</dbReference>
<comment type="caution">
    <text evidence="5">The sequence shown here is derived from an EMBL/GenBank/DDBJ whole genome shotgun (WGS) entry which is preliminary data.</text>
</comment>
<reference evidence="5 6" key="1">
    <citation type="submission" date="2024-04" db="EMBL/GenBank/DDBJ databases">
        <title>Polymorphospora sp. isolated from Baiyangdian Lake in Xiong'an New Area.</title>
        <authorList>
            <person name="Zhang X."/>
            <person name="Liu J."/>
        </authorList>
    </citation>
    <scope>NUCLEOTIDE SEQUENCE [LARGE SCALE GENOMIC DNA]</scope>
    <source>
        <strain evidence="5 6">2-325</strain>
    </source>
</reference>
<dbReference type="InterPro" id="IPR001845">
    <property type="entry name" value="HTH_ArsR_DNA-bd_dom"/>
</dbReference>
<dbReference type="Pfam" id="PF12840">
    <property type="entry name" value="HTH_20"/>
    <property type="match status" value="1"/>
</dbReference>
<dbReference type="RefSeq" id="WP_364207708.1">
    <property type="nucleotide sequence ID" value="NZ_JBCGDC010000092.1"/>
</dbReference>
<dbReference type="InterPro" id="IPR051081">
    <property type="entry name" value="HTH_MetalResp_TranReg"/>
</dbReference>
<dbReference type="InterPro" id="IPR011991">
    <property type="entry name" value="ArsR-like_HTH"/>
</dbReference>
<keyword evidence="1" id="KW-0805">Transcription regulation</keyword>
<evidence type="ECO:0000259" key="4">
    <source>
        <dbReference type="PROSITE" id="PS50987"/>
    </source>
</evidence>
<keyword evidence="3" id="KW-0804">Transcription</keyword>
<dbReference type="InterPro" id="IPR036388">
    <property type="entry name" value="WH-like_DNA-bd_sf"/>
</dbReference>
<organism evidence="5 6">
    <name type="scientific">Polymorphospora lycopeni</name>
    <dbReference type="NCBI Taxonomy" id="3140240"/>
    <lineage>
        <taxon>Bacteria</taxon>
        <taxon>Bacillati</taxon>
        <taxon>Actinomycetota</taxon>
        <taxon>Actinomycetes</taxon>
        <taxon>Micromonosporales</taxon>
        <taxon>Micromonosporaceae</taxon>
        <taxon>Polymorphospora</taxon>
    </lineage>
</organism>
<evidence type="ECO:0000313" key="6">
    <source>
        <dbReference type="Proteomes" id="UP001582793"/>
    </source>
</evidence>
<evidence type="ECO:0000256" key="2">
    <source>
        <dbReference type="ARBA" id="ARBA00023125"/>
    </source>
</evidence>
<feature type="domain" description="HTH arsR-type" evidence="4">
    <location>
        <begin position="1"/>
        <end position="86"/>
    </location>
</feature>
<dbReference type="SUPFAM" id="SSF46785">
    <property type="entry name" value="Winged helix' DNA-binding domain"/>
    <property type="match status" value="1"/>
</dbReference>
<sequence>MEVLDVLGDPVRRRIVEALSSGSLTSGAIAARFDISRPAISQHLGALLAAGVVTVRPEGTRRVYALNPDALDAAADWLEQQRVRWNRGLDALEQALDTGQI</sequence>
<dbReference type="EMBL" id="JBCGDC010000092">
    <property type="protein sequence ID" value="MFB6396436.1"/>
    <property type="molecule type" value="Genomic_DNA"/>
</dbReference>
<protein>
    <submittedName>
        <fullName evidence="5">Metalloregulator ArsR/SmtB family transcription factor</fullName>
    </submittedName>
</protein>
<evidence type="ECO:0000313" key="5">
    <source>
        <dbReference type="EMBL" id="MFB6396436.1"/>
    </source>
</evidence>
<dbReference type="InterPro" id="IPR036390">
    <property type="entry name" value="WH_DNA-bd_sf"/>
</dbReference>
<proteinExistence type="predicted"/>
<name>A0ABV5CZI2_9ACTN</name>
<dbReference type="NCBIfam" id="NF033788">
    <property type="entry name" value="HTH_metalloreg"/>
    <property type="match status" value="1"/>
</dbReference>
<dbReference type="CDD" id="cd00090">
    <property type="entry name" value="HTH_ARSR"/>
    <property type="match status" value="1"/>
</dbReference>
<accession>A0ABV5CZI2</accession>
<dbReference type="PROSITE" id="PS50987">
    <property type="entry name" value="HTH_ARSR_2"/>
    <property type="match status" value="1"/>
</dbReference>
<dbReference type="Gene3D" id="1.10.10.10">
    <property type="entry name" value="Winged helix-like DNA-binding domain superfamily/Winged helix DNA-binding domain"/>
    <property type="match status" value="1"/>
</dbReference>
<keyword evidence="2" id="KW-0238">DNA-binding</keyword>
<keyword evidence="6" id="KW-1185">Reference proteome</keyword>
<dbReference type="PANTHER" id="PTHR33154">
    <property type="entry name" value="TRANSCRIPTIONAL REGULATOR, ARSR FAMILY"/>
    <property type="match status" value="1"/>
</dbReference>